<name>A0A7X0RNS5_9BACL</name>
<dbReference type="InterPro" id="IPR029479">
    <property type="entry name" value="Nitroreductase"/>
</dbReference>
<dbReference type="RefSeq" id="WP_185141193.1">
    <property type="nucleotide sequence ID" value="NZ_JACJVP010000004.1"/>
</dbReference>
<dbReference type="InterPro" id="IPR000415">
    <property type="entry name" value="Nitroreductase-like"/>
</dbReference>
<protein>
    <submittedName>
        <fullName evidence="7">Oxygen-insensitive NADPH nitroreductase</fullName>
        <ecNumber evidence="7">1.5.1.38</ecNumber>
    </submittedName>
</protein>
<comment type="caution">
    <text evidence="7">The sequence shown here is derived from an EMBL/GenBank/DDBJ whole genome shotgun (WGS) entry which is preliminary data.</text>
</comment>
<dbReference type="Proteomes" id="UP000547209">
    <property type="component" value="Unassembled WGS sequence"/>
</dbReference>
<keyword evidence="5" id="KW-0521">NADP</keyword>
<evidence type="ECO:0000256" key="1">
    <source>
        <dbReference type="ARBA" id="ARBA00008366"/>
    </source>
</evidence>
<reference evidence="7 8" key="1">
    <citation type="submission" date="2020-08" db="EMBL/GenBank/DDBJ databases">
        <title>Cohnella phylogeny.</title>
        <authorList>
            <person name="Dunlap C."/>
        </authorList>
    </citation>
    <scope>NUCLEOTIDE SEQUENCE [LARGE SCALE GENOMIC DNA]</scope>
    <source>
        <strain evidence="7 8">DSM 28246</strain>
    </source>
</reference>
<keyword evidence="2 5" id="KW-0285">Flavoprotein</keyword>
<comment type="similarity">
    <text evidence="1 5">Belongs to the flavin oxidoreductase frp family.</text>
</comment>
<dbReference type="PIRSF" id="PIRSF005426">
    <property type="entry name" value="Frp"/>
    <property type="match status" value="1"/>
</dbReference>
<feature type="domain" description="Nitroreductase" evidence="6">
    <location>
        <begin position="10"/>
        <end position="164"/>
    </location>
</feature>
<dbReference type="Gene3D" id="3.40.109.10">
    <property type="entry name" value="NADH Oxidase"/>
    <property type="match status" value="1"/>
</dbReference>
<keyword evidence="3 5" id="KW-0288">FMN</keyword>
<dbReference type="GO" id="GO:0052873">
    <property type="term" value="F:FMN reductase (NADPH) activity"/>
    <property type="evidence" value="ECO:0007669"/>
    <property type="project" value="UniProtKB-EC"/>
</dbReference>
<proteinExistence type="inferred from homology"/>
<dbReference type="EMBL" id="JACJVP010000004">
    <property type="protein sequence ID" value="MBB6669751.1"/>
    <property type="molecule type" value="Genomic_DNA"/>
</dbReference>
<evidence type="ECO:0000256" key="3">
    <source>
        <dbReference type="ARBA" id="ARBA00022643"/>
    </source>
</evidence>
<evidence type="ECO:0000313" key="7">
    <source>
        <dbReference type="EMBL" id="MBB6669751.1"/>
    </source>
</evidence>
<dbReference type="AlphaFoldDB" id="A0A7X0RNS5"/>
<dbReference type="InterPro" id="IPR016446">
    <property type="entry name" value="Flavin_OxRdtase_Frp"/>
</dbReference>
<dbReference type="Pfam" id="PF00881">
    <property type="entry name" value="Nitroreductase"/>
    <property type="match status" value="1"/>
</dbReference>
<keyword evidence="4 5" id="KW-0560">Oxidoreductase</keyword>
<dbReference type="PANTHER" id="PTHR43425:SF2">
    <property type="entry name" value="OXYGEN-INSENSITIVE NADPH NITROREDUCTASE"/>
    <property type="match status" value="1"/>
</dbReference>
<evidence type="ECO:0000313" key="8">
    <source>
        <dbReference type="Proteomes" id="UP000547209"/>
    </source>
</evidence>
<organism evidence="7 8">
    <name type="scientific">Cohnella nanjingensis</name>
    <dbReference type="NCBI Taxonomy" id="1387779"/>
    <lineage>
        <taxon>Bacteria</taxon>
        <taxon>Bacillati</taxon>
        <taxon>Bacillota</taxon>
        <taxon>Bacilli</taxon>
        <taxon>Bacillales</taxon>
        <taxon>Paenibacillaceae</taxon>
        <taxon>Cohnella</taxon>
    </lineage>
</organism>
<sequence length="247" mass="27563">MNETISTLLDHRSVRSFLDTPVTEEQLQAIVTAGQMASTSSNVQAYSVIAVTEPSLKRQLAILSGDQAYVEQCPLFLVWCADLYRVCRTAGMYLSDQTTYEDSTESFMVATVDTALAAQNAAVAAESMGLGICYIGGIRNRIAEVSELLRIPELAYPVFGMCVGVPDRKSGQRPRLPTEAVLHRNGYDPEMSLEAVKGYDVTMVRYLRERTEGRKSTPWSKIMAEWLARPNRLHMRAFLEDKGLLRK</sequence>
<dbReference type="PANTHER" id="PTHR43425">
    <property type="entry name" value="OXYGEN-INSENSITIVE NADPH NITROREDUCTASE"/>
    <property type="match status" value="1"/>
</dbReference>
<dbReference type="SUPFAM" id="SSF55469">
    <property type="entry name" value="FMN-dependent nitroreductase-like"/>
    <property type="match status" value="1"/>
</dbReference>
<dbReference type="NCBIfam" id="NF008033">
    <property type="entry name" value="PRK10765.1"/>
    <property type="match status" value="1"/>
</dbReference>
<keyword evidence="8" id="KW-1185">Reference proteome</keyword>
<evidence type="ECO:0000256" key="4">
    <source>
        <dbReference type="ARBA" id="ARBA00023002"/>
    </source>
</evidence>
<accession>A0A7X0RNS5</accession>
<evidence type="ECO:0000259" key="6">
    <source>
        <dbReference type="Pfam" id="PF00881"/>
    </source>
</evidence>
<evidence type="ECO:0000256" key="2">
    <source>
        <dbReference type="ARBA" id="ARBA00022630"/>
    </source>
</evidence>
<evidence type="ECO:0000256" key="5">
    <source>
        <dbReference type="PIRNR" id="PIRNR005426"/>
    </source>
</evidence>
<dbReference type="EC" id="1.5.1.38" evidence="7"/>
<gene>
    <name evidence="7" type="primary">nfsA</name>
    <name evidence="7" type="ORF">H7C19_03515</name>
</gene>
<dbReference type="CDD" id="cd02146">
    <property type="entry name" value="NfsA-like"/>
    <property type="match status" value="1"/>
</dbReference>